<protein>
    <submittedName>
        <fullName evidence="2">Uncharacterized protein</fullName>
    </submittedName>
</protein>
<sequence length="53" mass="5719">MAIINLPTLVGDSIAVAKVVGFVLIGTFLFGMLIANLMKAKSPQKFERLKELA</sequence>
<name>A0A009IGJ3_ACIB9</name>
<dbReference type="EMBL" id="JEWH01000122">
    <property type="protein sequence ID" value="EXB02998.1"/>
    <property type="molecule type" value="Genomic_DNA"/>
</dbReference>
<dbReference type="AlphaFoldDB" id="A0A009IGJ3"/>
<accession>A0A009IGJ3</accession>
<dbReference type="Proteomes" id="UP000020595">
    <property type="component" value="Unassembled WGS sequence"/>
</dbReference>
<keyword evidence="1" id="KW-1133">Transmembrane helix</keyword>
<feature type="transmembrane region" description="Helical" evidence="1">
    <location>
        <begin position="15"/>
        <end position="38"/>
    </location>
</feature>
<keyword evidence="1" id="KW-0472">Membrane</keyword>
<reference evidence="2 3" key="1">
    <citation type="submission" date="2014-02" db="EMBL/GenBank/DDBJ databases">
        <title>Comparative genomics and transcriptomics to identify genetic mechanisms underlying the emergence of carbapenem resistant Acinetobacter baumannii (CRAb).</title>
        <authorList>
            <person name="Harris A.D."/>
            <person name="Johnson K.J."/>
            <person name="George J."/>
            <person name="Shefchek K."/>
            <person name="Daugherty S.C."/>
            <person name="Parankush S."/>
            <person name="Sadzewicz L."/>
            <person name="Tallon L."/>
            <person name="Sengamalay N."/>
            <person name="Hazen T.H."/>
            <person name="Rasko D.A."/>
        </authorList>
    </citation>
    <scope>NUCLEOTIDE SEQUENCE [LARGE SCALE GENOMIC DNA]</scope>
    <source>
        <strain evidence="2 3">1295743</strain>
    </source>
</reference>
<evidence type="ECO:0000313" key="3">
    <source>
        <dbReference type="Proteomes" id="UP000020595"/>
    </source>
</evidence>
<organism evidence="2 3">
    <name type="scientific">Acinetobacter baumannii (strain 1295743)</name>
    <dbReference type="NCBI Taxonomy" id="1310613"/>
    <lineage>
        <taxon>Bacteria</taxon>
        <taxon>Pseudomonadati</taxon>
        <taxon>Pseudomonadota</taxon>
        <taxon>Gammaproteobacteria</taxon>
        <taxon>Moraxellales</taxon>
        <taxon>Moraxellaceae</taxon>
        <taxon>Acinetobacter</taxon>
        <taxon>Acinetobacter calcoaceticus/baumannii complex</taxon>
    </lineage>
</organism>
<evidence type="ECO:0000256" key="1">
    <source>
        <dbReference type="SAM" id="Phobius"/>
    </source>
</evidence>
<gene>
    <name evidence="2" type="ORF">J512_4265</name>
</gene>
<dbReference type="PATRIC" id="fig|1310613.3.peg.4054"/>
<keyword evidence="1" id="KW-0812">Transmembrane</keyword>
<comment type="caution">
    <text evidence="2">The sequence shown here is derived from an EMBL/GenBank/DDBJ whole genome shotgun (WGS) entry which is preliminary data.</text>
</comment>
<evidence type="ECO:0000313" key="2">
    <source>
        <dbReference type="EMBL" id="EXB02998.1"/>
    </source>
</evidence>
<proteinExistence type="predicted"/>